<evidence type="ECO:0000313" key="3">
    <source>
        <dbReference type="Proteomes" id="UP000689967"/>
    </source>
</evidence>
<reference evidence="2 3" key="1">
    <citation type="submission" date="2021-01" db="EMBL/GenBank/DDBJ databases">
        <title>Roseomonas sp. nov, a bacterium isolated from an oil production mixture in Yumen Oilfield.</title>
        <authorList>
            <person name="Wu D."/>
        </authorList>
    </citation>
    <scope>NUCLEOTIDE SEQUENCE [LARGE SCALE GENOMIC DNA]</scope>
    <source>
        <strain evidence="2 3">ROY-5-3</strain>
    </source>
</reference>
<name>A0ABS6H4R4_9PROT</name>
<dbReference type="InterPro" id="IPR002701">
    <property type="entry name" value="CM_II_prokaryot"/>
</dbReference>
<sequence>MPNETATEPAAPEDLWRLRSSLDNIDTALVAMLAERFRVTREVGHLKARHRLDAVDVAREEAKVARLRETAARAGLDEDFAEEFIRRVMAEVVRQHREIAQKG</sequence>
<dbReference type="EMBL" id="JAERQM010000002">
    <property type="protein sequence ID" value="MBU8543664.1"/>
    <property type="molecule type" value="Genomic_DNA"/>
</dbReference>
<evidence type="ECO:0000259" key="1">
    <source>
        <dbReference type="PROSITE" id="PS51168"/>
    </source>
</evidence>
<feature type="domain" description="Chorismate mutase" evidence="1">
    <location>
        <begin position="9"/>
        <end position="100"/>
    </location>
</feature>
<evidence type="ECO:0000313" key="2">
    <source>
        <dbReference type="EMBL" id="MBU8543664.1"/>
    </source>
</evidence>
<dbReference type="PANTHER" id="PTHR38041:SF1">
    <property type="entry name" value="CHORISMATE MUTASE"/>
    <property type="match status" value="1"/>
</dbReference>
<dbReference type="RefSeq" id="WP_216874220.1">
    <property type="nucleotide sequence ID" value="NZ_JAERQM010000002.1"/>
</dbReference>
<gene>
    <name evidence="2" type="ORF">JJQ90_08100</name>
</gene>
<keyword evidence="2" id="KW-0413">Isomerase</keyword>
<dbReference type="Proteomes" id="UP000689967">
    <property type="component" value="Unassembled WGS sequence"/>
</dbReference>
<dbReference type="GO" id="GO:0004106">
    <property type="term" value="F:chorismate mutase activity"/>
    <property type="evidence" value="ECO:0007669"/>
    <property type="project" value="UniProtKB-EC"/>
</dbReference>
<dbReference type="InterPro" id="IPR051331">
    <property type="entry name" value="Chorismate_mutase-related"/>
</dbReference>
<dbReference type="PROSITE" id="PS51168">
    <property type="entry name" value="CHORISMATE_MUT_2"/>
    <property type="match status" value="1"/>
</dbReference>
<dbReference type="Pfam" id="PF01817">
    <property type="entry name" value="CM_2"/>
    <property type="match status" value="1"/>
</dbReference>
<dbReference type="SMART" id="SM00830">
    <property type="entry name" value="CM_2"/>
    <property type="match status" value="1"/>
</dbReference>
<dbReference type="PANTHER" id="PTHR38041">
    <property type="entry name" value="CHORISMATE MUTASE"/>
    <property type="match status" value="1"/>
</dbReference>
<dbReference type="NCBIfam" id="TIGR01795">
    <property type="entry name" value="CM_mono_cladeE"/>
    <property type="match status" value="1"/>
</dbReference>
<protein>
    <submittedName>
        <fullName evidence="2">Chorismate mutase</fullName>
        <ecNumber evidence="2">5.4.99.5</ecNumber>
    </submittedName>
</protein>
<proteinExistence type="predicted"/>
<comment type="caution">
    <text evidence="2">The sequence shown here is derived from an EMBL/GenBank/DDBJ whole genome shotgun (WGS) entry which is preliminary data.</text>
</comment>
<keyword evidence="3" id="KW-1185">Reference proteome</keyword>
<accession>A0ABS6H4R4</accession>
<organism evidence="2 3">
    <name type="scientific">Falsiroseomonas oleicola</name>
    <dbReference type="NCBI Taxonomy" id="2801474"/>
    <lineage>
        <taxon>Bacteria</taxon>
        <taxon>Pseudomonadati</taxon>
        <taxon>Pseudomonadota</taxon>
        <taxon>Alphaproteobacteria</taxon>
        <taxon>Acetobacterales</taxon>
        <taxon>Roseomonadaceae</taxon>
        <taxon>Falsiroseomonas</taxon>
    </lineage>
</organism>
<dbReference type="InterPro" id="IPR010951">
    <property type="entry name" value="CM_bact"/>
</dbReference>
<dbReference type="EC" id="5.4.99.5" evidence="2"/>